<proteinExistence type="predicted"/>
<reference evidence="1" key="1">
    <citation type="submission" date="2022-06" db="EMBL/GenBank/DDBJ databases">
        <title>Alkalicoccobacillus porphyridii sp. nov., isolated from a marine red alga, Porphyridium purpureum and reclassification of Shouchella plakortidis and Shouchella gibsonii as Alkalicoccobacillus plakortidis comb. nov. and Alkalicoccobacillus gibsonii comb. nov.</title>
        <authorList>
            <person name="Kim K.H."/>
            <person name="Lee J.K."/>
            <person name="Han D.M."/>
            <person name="Baek J.H."/>
            <person name="Jeon C.O."/>
        </authorList>
    </citation>
    <scope>NUCLEOTIDE SEQUENCE</scope>
    <source>
        <strain evidence="1">DSM 19153</strain>
    </source>
</reference>
<keyword evidence="2" id="KW-1185">Reference proteome</keyword>
<comment type="caution">
    <text evidence="1">The sequence shown here is derived from an EMBL/GenBank/DDBJ whole genome shotgun (WGS) entry which is preliminary data.</text>
</comment>
<evidence type="ECO:0000313" key="1">
    <source>
        <dbReference type="EMBL" id="MCM2674950.1"/>
    </source>
</evidence>
<organism evidence="1 2">
    <name type="scientific">Alkalicoccobacillus plakortidis</name>
    <dbReference type="NCBI Taxonomy" id="444060"/>
    <lineage>
        <taxon>Bacteria</taxon>
        <taxon>Bacillati</taxon>
        <taxon>Bacillota</taxon>
        <taxon>Bacilli</taxon>
        <taxon>Bacillales</taxon>
        <taxon>Bacillaceae</taxon>
        <taxon>Alkalicoccobacillus</taxon>
    </lineage>
</organism>
<sequence>MQDLYDQIQVYLNMEEEIPFKEFQDFYKKVIDRLAAEGTELDEESLWKVLFVVENIISNAEGRANDTKGSESKKYAKMASRLQLWAKNFGTRLGTAGYTEDDINERFSEMFAEGEKQHS</sequence>
<protein>
    <submittedName>
        <fullName evidence="1">Uncharacterized protein</fullName>
    </submittedName>
</protein>
<dbReference type="EMBL" id="JAMQJY010000001">
    <property type="protein sequence ID" value="MCM2674950.1"/>
    <property type="molecule type" value="Genomic_DNA"/>
</dbReference>
<name>A0ABT0XGW7_9BACI</name>
<dbReference type="Proteomes" id="UP001203665">
    <property type="component" value="Unassembled WGS sequence"/>
</dbReference>
<dbReference type="RefSeq" id="WP_251605115.1">
    <property type="nucleotide sequence ID" value="NZ_JAMQJY010000001.1"/>
</dbReference>
<evidence type="ECO:0000313" key="2">
    <source>
        <dbReference type="Proteomes" id="UP001203665"/>
    </source>
</evidence>
<gene>
    <name evidence="1" type="ORF">NDM98_05195</name>
</gene>
<accession>A0ABT0XGW7</accession>